<reference evidence="1" key="1">
    <citation type="submission" date="2018-09" db="EMBL/GenBank/DDBJ databases">
        <title>whole genome sequence of T. equiperdum IVM-t1 strain.</title>
        <authorList>
            <person name="Suganuma K."/>
        </authorList>
    </citation>
    <scope>NUCLEOTIDE SEQUENCE [LARGE SCALE GENOMIC DNA]</scope>
    <source>
        <strain evidence="1">IVM-t1</strain>
    </source>
</reference>
<protein>
    <submittedName>
        <fullName evidence="1">Uncharacterized protein</fullName>
    </submittedName>
</protein>
<organism evidence="1">
    <name type="scientific">Trypanosoma brucei equiperdum</name>
    <dbReference type="NCBI Taxonomy" id="630700"/>
    <lineage>
        <taxon>Eukaryota</taxon>
        <taxon>Discoba</taxon>
        <taxon>Euglenozoa</taxon>
        <taxon>Kinetoplastea</taxon>
        <taxon>Metakinetoplastina</taxon>
        <taxon>Trypanosomatida</taxon>
        <taxon>Trypanosomatidae</taxon>
        <taxon>Trypanosoma</taxon>
    </lineage>
</organism>
<dbReference type="AlphaFoldDB" id="A0A3L6L5R8"/>
<dbReference type="Proteomes" id="UP000266743">
    <property type="component" value="Chromosome 7"/>
</dbReference>
<dbReference type="EMBL" id="QSBY01000007">
    <property type="protein sequence ID" value="RHW71478.1"/>
    <property type="molecule type" value="Genomic_DNA"/>
</dbReference>
<name>A0A3L6L5R8_9TRYP</name>
<accession>A0A3L6L5R8</accession>
<sequence>MVHSTAMHRFIRTFSLCLNVNCVPRLRLGGLTPEITNNVLQGPLLTPHRTFLRAGATTIRKSGSRCFSHQQTSANCSAVSSTESAQHSSHGFLSPSELLFQLVSPHIASAPCVSRVAHVYSTIPKSFDEVVSNRHLPPSVVEHDTRRWLRNQFGTLSSALRQLHVTNSTEHWGIYISQDHVYVVKAYSEEEAEEAFATFNAVTHTCDEKFGESSIDCTSRQRTSLCERESLLEVFQPVFPNFTPPPLPPPSQRQRSFAGKRKKHVPDGVFTPQMLVPYVPTFFVPMSELLQELPEGYTAEHIEGLFAATGTLEIVELEGEKFVRLHGGNRFLDFTLDGAGIAAHERWRAYQPDPFLCQSFCRIMSTSAHWVSLRVLIMRSPTALVEALLPLTGYKTLLFFAQMQHVFCFTPRGEGEVCRAASVTCLSYRDSPTPAVVSELVGLLSGQRAYITDLQRCDRYNNSGCICISDHAKTQIIMYYGTLINFFRVHGEIFYVEEDSLVGLISDRKITTNTTKTLEDKLEDALMKKDRRTAQKVRRRMSLERNPDSPYTDREVLLDAILRYLPRNRSISLNFLLRSLPLSLSDFLPNKPLALFQQAPEKVRIFEYRYRHRLHLIRPGVPLPPGVLRDTYTEQELLFLCAAELQQQPRFAVDVYGRLPYGAKEVIRLQYKGLLELLKPHPQYFTVVFKDSLRMDSRQALVTLIQMPPSVGLTEDDYGAHVPDNAVLQQLEAEDRDALEALPDEVRKTIRQGNT</sequence>
<evidence type="ECO:0000313" key="1">
    <source>
        <dbReference type="EMBL" id="RHW71478.1"/>
    </source>
</evidence>
<gene>
    <name evidence="1" type="ORF">DPX39_070050700</name>
</gene>
<proteinExistence type="predicted"/>
<comment type="caution">
    <text evidence="1">The sequence shown here is derived from an EMBL/GenBank/DDBJ whole genome shotgun (WGS) entry which is preliminary data.</text>
</comment>